<dbReference type="Proteomes" id="UP000010798">
    <property type="component" value="Chromosome"/>
</dbReference>
<dbReference type="EMBL" id="CP003364">
    <property type="protein sequence ID" value="AGA27424.1"/>
    <property type="molecule type" value="Genomic_DNA"/>
</dbReference>
<organism evidence="2 3">
    <name type="scientific">Singulisphaera acidiphila (strain ATCC BAA-1392 / DSM 18658 / VKM B-2454 / MOB10)</name>
    <dbReference type="NCBI Taxonomy" id="886293"/>
    <lineage>
        <taxon>Bacteria</taxon>
        <taxon>Pseudomonadati</taxon>
        <taxon>Planctomycetota</taxon>
        <taxon>Planctomycetia</taxon>
        <taxon>Isosphaerales</taxon>
        <taxon>Isosphaeraceae</taxon>
        <taxon>Singulisphaera</taxon>
    </lineage>
</organism>
<evidence type="ECO:0000313" key="2">
    <source>
        <dbReference type="EMBL" id="AGA27424.1"/>
    </source>
</evidence>
<keyword evidence="1" id="KW-1133">Transmembrane helix</keyword>
<sequence length="122" mass="13230">MVLLIARWLEPDVRGFGTHTQLGLPPCAFSVVTGHPCPTCGMTTAFAWFARGRFDRSWRANPAGSLLAPACVALIPWLVACAALGRPLGFRTLEQPLIGLVVATVALSLLFWTLRLFLGRVL</sequence>
<dbReference type="HOGENOM" id="CLU_142851_0_0_0"/>
<name>L0DDI0_SINAD</name>
<feature type="transmembrane region" description="Helical" evidence="1">
    <location>
        <begin position="66"/>
        <end position="85"/>
    </location>
</feature>
<keyword evidence="1" id="KW-0472">Membrane</keyword>
<dbReference type="KEGG" id="saci:Sinac_3151"/>
<dbReference type="RefSeq" id="WP_015246572.1">
    <property type="nucleotide sequence ID" value="NC_019892.1"/>
</dbReference>
<reference evidence="2 3" key="1">
    <citation type="submission" date="2012-02" db="EMBL/GenBank/DDBJ databases">
        <title>Complete sequence of chromosome of Singulisphaera acidiphila DSM 18658.</title>
        <authorList>
            <consortium name="US DOE Joint Genome Institute (JGI-PGF)"/>
            <person name="Lucas S."/>
            <person name="Copeland A."/>
            <person name="Lapidus A."/>
            <person name="Glavina del Rio T."/>
            <person name="Dalin E."/>
            <person name="Tice H."/>
            <person name="Bruce D."/>
            <person name="Goodwin L."/>
            <person name="Pitluck S."/>
            <person name="Peters L."/>
            <person name="Ovchinnikova G."/>
            <person name="Chertkov O."/>
            <person name="Kyrpides N."/>
            <person name="Mavromatis K."/>
            <person name="Ivanova N."/>
            <person name="Brettin T."/>
            <person name="Detter J.C."/>
            <person name="Han C."/>
            <person name="Larimer F."/>
            <person name="Land M."/>
            <person name="Hauser L."/>
            <person name="Markowitz V."/>
            <person name="Cheng J.-F."/>
            <person name="Hugenholtz P."/>
            <person name="Woyke T."/>
            <person name="Wu D."/>
            <person name="Tindall B."/>
            <person name="Pomrenke H."/>
            <person name="Brambilla E."/>
            <person name="Klenk H.-P."/>
            <person name="Eisen J.A."/>
        </authorList>
    </citation>
    <scope>NUCLEOTIDE SEQUENCE [LARGE SCALE GENOMIC DNA]</scope>
    <source>
        <strain evidence="3">ATCC BAA-1392 / DSM 18658 / VKM B-2454 / MOB10</strain>
    </source>
</reference>
<proteinExistence type="predicted"/>
<keyword evidence="1" id="KW-0812">Transmembrane</keyword>
<dbReference type="AlphaFoldDB" id="L0DDI0"/>
<protein>
    <recommendedName>
        <fullName evidence="4">DUF2752 domain-containing protein</fullName>
    </recommendedName>
</protein>
<gene>
    <name evidence="2" type="ordered locus">Sinac_3151</name>
</gene>
<evidence type="ECO:0008006" key="4">
    <source>
        <dbReference type="Google" id="ProtNLM"/>
    </source>
</evidence>
<dbReference type="Pfam" id="PF10825">
    <property type="entry name" value="DUF2752"/>
    <property type="match status" value="1"/>
</dbReference>
<dbReference type="eggNOG" id="ENOG50334NN">
    <property type="taxonomic scope" value="Bacteria"/>
</dbReference>
<keyword evidence="3" id="KW-1185">Reference proteome</keyword>
<dbReference type="InterPro" id="IPR021215">
    <property type="entry name" value="DUF2752"/>
</dbReference>
<evidence type="ECO:0000313" key="3">
    <source>
        <dbReference type="Proteomes" id="UP000010798"/>
    </source>
</evidence>
<dbReference type="OrthoDB" id="285957at2"/>
<feature type="transmembrane region" description="Helical" evidence="1">
    <location>
        <begin position="97"/>
        <end position="118"/>
    </location>
</feature>
<dbReference type="STRING" id="886293.Sinac_3151"/>
<accession>L0DDI0</accession>
<evidence type="ECO:0000256" key="1">
    <source>
        <dbReference type="SAM" id="Phobius"/>
    </source>
</evidence>